<dbReference type="Pfam" id="PF13359">
    <property type="entry name" value="DDE_Tnp_4"/>
    <property type="match status" value="1"/>
</dbReference>
<comment type="subcellular location">
    <subcellularLocation>
        <location evidence="2">Nucleus</location>
    </subcellularLocation>
</comment>
<name>A0A3P8S776_AMPPE</name>
<dbReference type="GeneTree" id="ENSGT00940000163250"/>
<evidence type="ECO:0000313" key="11">
    <source>
        <dbReference type="Proteomes" id="UP000265080"/>
    </source>
</evidence>
<keyword evidence="5" id="KW-0479">Metal-binding</keyword>
<keyword evidence="6" id="KW-0378">Hydrolase</keyword>
<reference evidence="10 11" key="1">
    <citation type="submission" date="2018-03" db="EMBL/GenBank/DDBJ databases">
        <title>Finding Nemo's genes: A chromosome-scale reference assembly of the genome of the orange clownfish Amphiprion percula.</title>
        <authorList>
            <person name="Lehmann R."/>
        </authorList>
    </citation>
    <scope>NUCLEOTIDE SEQUENCE</scope>
</reference>
<dbReference type="InterPro" id="IPR045249">
    <property type="entry name" value="HARBI1-like"/>
</dbReference>
<evidence type="ECO:0000256" key="6">
    <source>
        <dbReference type="ARBA" id="ARBA00022801"/>
    </source>
</evidence>
<accession>A0A3P8S776</accession>
<keyword evidence="7" id="KW-0539">Nucleus</keyword>
<dbReference type="GO" id="GO:0046872">
    <property type="term" value="F:metal ion binding"/>
    <property type="evidence" value="ECO:0007669"/>
    <property type="project" value="UniProtKB-KW"/>
</dbReference>
<dbReference type="OMA" id="CDVGHYL"/>
<evidence type="ECO:0000256" key="7">
    <source>
        <dbReference type="ARBA" id="ARBA00023242"/>
    </source>
</evidence>
<comment type="similarity">
    <text evidence="3">Belongs to the HARBI1 family.</text>
</comment>
<feature type="chain" id="PRO_5018256636" description="DDE Tnp4 domain-containing protein" evidence="8">
    <location>
        <begin position="17"/>
        <end position="326"/>
    </location>
</feature>
<proteinExistence type="inferred from homology"/>
<evidence type="ECO:0000259" key="9">
    <source>
        <dbReference type="Pfam" id="PF13359"/>
    </source>
</evidence>
<evidence type="ECO:0000256" key="1">
    <source>
        <dbReference type="ARBA" id="ARBA00001968"/>
    </source>
</evidence>
<protein>
    <recommendedName>
        <fullName evidence="9">DDE Tnp4 domain-containing protein</fullName>
    </recommendedName>
</protein>
<evidence type="ECO:0000256" key="5">
    <source>
        <dbReference type="ARBA" id="ARBA00022723"/>
    </source>
</evidence>
<reference evidence="10" key="3">
    <citation type="submission" date="2025-09" db="UniProtKB">
        <authorList>
            <consortium name="Ensembl"/>
        </authorList>
    </citation>
    <scope>IDENTIFICATION</scope>
</reference>
<evidence type="ECO:0000313" key="10">
    <source>
        <dbReference type="Ensembl" id="ENSAPEP00000008116.1"/>
    </source>
</evidence>
<sequence>MPVLLLALHAFSVIHAQIILHLATTSRRRSHIQRRLRLRKKMFLRQIVRQRSPIAWAHPQSCYWWDMIVPDFSEQQFVQNFRVSRESFQYIYDRTSEILAKKDTTYRLCVPVRKRIAIAIWKLATGSEYRTISHLFGVGLSTVFNCVQEFCNAVIQVLLPVHITTPDATKLEKMACFFKSRWRTPQCVGAIDSSHIPIIAPEKYPRDYCNRKGWHSLVLQAVVDGKGLFWDVCVGFPGSVCDARVLKQSHLWTILSDGQLLGQNKATISGCDVGHYLIGDPAYPMLEWLMKPFSDTDRLTPEQHTYNYRLSSVQSVVQMAFGRLKG</sequence>
<dbReference type="Proteomes" id="UP000265080">
    <property type="component" value="Chromosome 6"/>
</dbReference>
<dbReference type="Ensembl" id="ENSAPET00000008352.1">
    <property type="protein sequence ID" value="ENSAPEP00000008116.1"/>
    <property type="gene ID" value="ENSAPEG00000005874.1"/>
</dbReference>
<keyword evidence="11" id="KW-1185">Reference proteome</keyword>
<evidence type="ECO:0000256" key="4">
    <source>
        <dbReference type="ARBA" id="ARBA00022722"/>
    </source>
</evidence>
<reference evidence="10" key="2">
    <citation type="submission" date="2025-08" db="UniProtKB">
        <authorList>
            <consortium name="Ensembl"/>
        </authorList>
    </citation>
    <scope>IDENTIFICATION</scope>
</reference>
<dbReference type="AlphaFoldDB" id="A0A3P8S776"/>
<dbReference type="GO" id="GO:0016787">
    <property type="term" value="F:hydrolase activity"/>
    <property type="evidence" value="ECO:0007669"/>
    <property type="project" value="UniProtKB-KW"/>
</dbReference>
<keyword evidence="4" id="KW-0540">Nuclease</keyword>
<dbReference type="PANTHER" id="PTHR22930:SF236">
    <property type="entry name" value="PROTEIN ALP1-LIKE-RELATED"/>
    <property type="match status" value="1"/>
</dbReference>
<keyword evidence="8" id="KW-0732">Signal</keyword>
<evidence type="ECO:0000256" key="8">
    <source>
        <dbReference type="SAM" id="SignalP"/>
    </source>
</evidence>
<organism evidence="10 11">
    <name type="scientific">Amphiprion percula</name>
    <name type="common">Orange clownfish</name>
    <name type="synonym">Lutjanus percula</name>
    <dbReference type="NCBI Taxonomy" id="161767"/>
    <lineage>
        <taxon>Eukaryota</taxon>
        <taxon>Metazoa</taxon>
        <taxon>Chordata</taxon>
        <taxon>Craniata</taxon>
        <taxon>Vertebrata</taxon>
        <taxon>Euteleostomi</taxon>
        <taxon>Actinopterygii</taxon>
        <taxon>Neopterygii</taxon>
        <taxon>Teleostei</taxon>
        <taxon>Neoteleostei</taxon>
        <taxon>Acanthomorphata</taxon>
        <taxon>Ovalentaria</taxon>
        <taxon>Pomacentridae</taxon>
        <taxon>Amphiprion</taxon>
    </lineage>
</organism>
<dbReference type="InterPro" id="IPR027806">
    <property type="entry name" value="HARBI1_dom"/>
</dbReference>
<evidence type="ECO:0000256" key="3">
    <source>
        <dbReference type="ARBA" id="ARBA00006958"/>
    </source>
</evidence>
<feature type="signal peptide" evidence="8">
    <location>
        <begin position="1"/>
        <end position="16"/>
    </location>
</feature>
<dbReference type="PANTHER" id="PTHR22930">
    <property type="match status" value="1"/>
</dbReference>
<dbReference type="GO" id="GO:0005634">
    <property type="term" value="C:nucleus"/>
    <property type="evidence" value="ECO:0007669"/>
    <property type="project" value="UniProtKB-SubCell"/>
</dbReference>
<feature type="domain" description="DDE Tnp4" evidence="9">
    <location>
        <begin position="191"/>
        <end position="325"/>
    </location>
</feature>
<evidence type="ECO:0000256" key="2">
    <source>
        <dbReference type="ARBA" id="ARBA00004123"/>
    </source>
</evidence>
<dbReference type="STRING" id="161767.ENSAPEP00000008116"/>
<comment type="cofactor">
    <cofactor evidence="1">
        <name>a divalent metal cation</name>
        <dbReference type="ChEBI" id="CHEBI:60240"/>
    </cofactor>
</comment>
<dbReference type="GO" id="GO:0004518">
    <property type="term" value="F:nuclease activity"/>
    <property type="evidence" value="ECO:0007669"/>
    <property type="project" value="UniProtKB-KW"/>
</dbReference>